<feature type="transmembrane region" description="Helical" evidence="7">
    <location>
        <begin position="16"/>
        <end position="38"/>
    </location>
</feature>
<evidence type="ECO:0000313" key="11">
    <source>
        <dbReference type="Proteomes" id="UP001157137"/>
    </source>
</evidence>
<dbReference type="Gene3D" id="1.20.1560.10">
    <property type="entry name" value="ABC transporter type 1, transmembrane domain"/>
    <property type="match status" value="1"/>
</dbReference>
<evidence type="ECO:0000256" key="3">
    <source>
        <dbReference type="ARBA" id="ARBA00022741"/>
    </source>
</evidence>
<dbReference type="PANTHER" id="PTHR24221">
    <property type="entry name" value="ATP-BINDING CASSETTE SUB-FAMILY B"/>
    <property type="match status" value="1"/>
</dbReference>
<dbReference type="InterPro" id="IPR011527">
    <property type="entry name" value="ABC1_TM_dom"/>
</dbReference>
<dbReference type="PROSITE" id="PS00211">
    <property type="entry name" value="ABC_TRANSPORTER_1"/>
    <property type="match status" value="1"/>
</dbReference>
<keyword evidence="5 7" id="KW-1133">Transmembrane helix</keyword>
<dbReference type="GO" id="GO:0005886">
    <property type="term" value="C:plasma membrane"/>
    <property type="evidence" value="ECO:0007669"/>
    <property type="project" value="UniProtKB-SubCell"/>
</dbReference>
<dbReference type="EMBL" id="BSRA01000022">
    <property type="protein sequence ID" value="GLV14969.1"/>
    <property type="molecule type" value="Genomic_DNA"/>
</dbReference>
<dbReference type="Pfam" id="PF00005">
    <property type="entry name" value="ABC_tran"/>
    <property type="match status" value="1"/>
</dbReference>
<feature type="transmembrane region" description="Helical" evidence="7">
    <location>
        <begin position="240"/>
        <end position="265"/>
    </location>
</feature>
<evidence type="ECO:0000256" key="4">
    <source>
        <dbReference type="ARBA" id="ARBA00022840"/>
    </source>
</evidence>
<organism evidence="10 11">
    <name type="scientific">Alicyclobacillus hesperidum</name>
    <dbReference type="NCBI Taxonomy" id="89784"/>
    <lineage>
        <taxon>Bacteria</taxon>
        <taxon>Bacillati</taxon>
        <taxon>Bacillota</taxon>
        <taxon>Bacilli</taxon>
        <taxon>Bacillales</taxon>
        <taxon>Alicyclobacillaceae</taxon>
        <taxon>Alicyclobacillus</taxon>
    </lineage>
</organism>
<dbReference type="PROSITE" id="PS50893">
    <property type="entry name" value="ABC_TRANSPORTER_2"/>
    <property type="match status" value="1"/>
</dbReference>
<feature type="transmembrane region" description="Helical" evidence="7">
    <location>
        <begin position="159"/>
        <end position="179"/>
    </location>
</feature>
<keyword evidence="2 7" id="KW-0812">Transmembrane</keyword>
<evidence type="ECO:0000256" key="6">
    <source>
        <dbReference type="ARBA" id="ARBA00023136"/>
    </source>
</evidence>
<dbReference type="GO" id="GO:0016887">
    <property type="term" value="F:ATP hydrolysis activity"/>
    <property type="evidence" value="ECO:0007669"/>
    <property type="project" value="InterPro"/>
</dbReference>
<dbReference type="AlphaFoldDB" id="A0AA37UE08"/>
<dbReference type="Proteomes" id="UP001157137">
    <property type="component" value="Unassembled WGS sequence"/>
</dbReference>
<dbReference type="SUPFAM" id="SSF52540">
    <property type="entry name" value="P-loop containing nucleoside triphosphate hydrolases"/>
    <property type="match status" value="1"/>
</dbReference>
<dbReference type="InterPro" id="IPR027417">
    <property type="entry name" value="P-loop_NTPase"/>
</dbReference>
<keyword evidence="4" id="KW-0067">ATP-binding</keyword>
<accession>A0AA37UE08</accession>
<feature type="domain" description="ABC transmembrane type-1" evidence="9">
    <location>
        <begin position="22"/>
        <end position="303"/>
    </location>
</feature>
<evidence type="ECO:0000259" key="9">
    <source>
        <dbReference type="PROSITE" id="PS50929"/>
    </source>
</evidence>
<reference evidence="10" key="1">
    <citation type="submission" date="2023-02" db="EMBL/GenBank/DDBJ databases">
        <title>Proposal of a novel subspecies: Alicyclobacillus hesperidum subspecies aegle.</title>
        <authorList>
            <person name="Goto K."/>
            <person name="Fujii T."/>
            <person name="Yasui K."/>
            <person name="Mochida K."/>
            <person name="Kato-Tanaka Y."/>
            <person name="Morohoshi S."/>
            <person name="An S.Y."/>
            <person name="Kasai H."/>
            <person name="Yokota A."/>
        </authorList>
    </citation>
    <scope>NUCLEOTIDE SEQUENCE</scope>
    <source>
        <strain evidence="10">DSM 12766</strain>
    </source>
</reference>
<dbReference type="InterPro" id="IPR003439">
    <property type="entry name" value="ABC_transporter-like_ATP-bd"/>
</dbReference>
<evidence type="ECO:0000259" key="8">
    <source>
        <dbReference type="PROSITE" id="PS50893"/>
    </source>
</evidence>
<dbReference type="NCBIfam" id="TIGR02857">
    <property type="entry name" value="CydD"/>
    <property type="match status" value="1"/>
</dbReference>
<protein>
    <recommendedName>
        <fullName evidence="12">ATP-binding cassette, subfamily C, CydD</fullName>
    </recommendedName>
</protein>
<evidence type="ECO:0000256" key="7">
    <source>
        <dbReference type="SAM" id="Phobius"/>
    </source>
</evidence>
<dbReference type="Gene3D" id="3.40.50.300">
    <property type="entry name" value="P-loop containing nucleotide triphosphate hydrolases"/>
    <property type="match status" value="1"/>
</dbReference>
<dbReference type="PROSITE" id="PS50929">
    <property type="entry name" value="ABC_TM1F"/>
    <property type="match status" value="1"/>
</dbReference>
<keyword evidence="6 7" id="KW-0472">Membrane</keyword>
<evidence type="ECO:0000256" key="1">
    <source>
        <dbReference type="ARBA" id="ARBA00004651"/>
    </source>
</evidence>
<feature type="transmembrane region" description="Helical" evidence="7">
    <location>
        <begin position="58"/>
        <end position="77"/>
    </location>
</feature>
<dbReference type="GO" id="GO:0005524">
    <property type="term" value="F:ATP binding"/>
    <property type="evidence" value="ECO:0007669"/>
    <property type="project" value="UniProtKB-KW"/>
</dbReference>
<dbReference type="Pfam" id="PF00664">
    <property type="entry name" value="ABC_membrane"/>
    <property type="match status" value="1"/>
</dbReference>
<proteinExistence type="predicted"/>
<name>A0AA37UE08_9BACL</name>
<dbReference type="GO" id="GO:0042883">
    <property type="term" value="P:cysteine transport"/>
    <property type="evidence" value="ECO:0007669"/>
    <property type="project" value="InterPro"/>
</dbReference>
<dbReference type="PANTHER" id="PTHR24221:SF590">
    <property type="entry name" value="COMPONENT LINKED WITH THE ASSEMBLY OF CYTOCHROME' TRANSPORT TRANSMEMBRANE ATP-BINDING PROTEIN ABC TRANSPORTER CYDD-RELATED"/>
    <property type="match status" value="1"/>
</dbReference>
<dbReference type="InterPro" id="IPR017871">
    <property type="entry name" value="ABC_transporter-like_CS"/>
</dbReference>
<evidence type="ECO:0000256" key="2">
    <source>
        <dbReference type="ARBA" id="ARBA00022692"/>
    </source>
</evidence>
<evidence type="ECO:0000313" key="10">
    <source>
        <dbReference type="EMBL" id="GLV14969.1"/>
    </source>
</evidence>
<evidence type="ECO:0000256" key="5">
    <source>
        <dbReference type="ARBA" id="ARBA00022989"/>
    </source>
</evidence>
<gene>
    <name evidence="10" type="ORF">Heshes_26540</name>
</gene>
<dbReference type="CDD" id="cd18584">
    <property type="entry name" value="ABC_6TM_AarD_CydD"/>
    <property type="match status" value="1"/>
</dbReference>
<keyword evidence="3" id="KW-0547">Nucleotide-binding</keyword>
<feature type="domain" description="ABC transporter" evidence="8">
    <location>
        <begin position="340"/>
        <end position="574"/>
    </location>
</feature>
<dbReference type="RefSeq" id="WP_006446285.1">
    <property type="nucleotide sequence ID" value="NZ_BSRA01000022.1"/>
</dbReference>
<feature type="transmembrane region" description="Helical" evidence="7">
    <location>
        <begin position="130"/>
        <end position="153"/>
    </location>
</feature>
<dbReference type="InterPro" id="IPR003593">
    <property type="entry name" value="AAA+_ATPase"/>
</dbReference>
<dbReference type="InterPro" id="IPR036640">
    <property type="entry name" value="ABC1_TM_sf"/>
</dbReference>
<dbReference type="GO" id="GO:0140359">
    <property type="term" value="F:ABC-type transporter activity"/>
    <property type="evidence" value="ECO:0007669"/>
    <property type="project" value="InterPro"/>
</dbReference>
<dbReference type="InterPro" id="IPR014216">
    <property type="entry name" value="ABC_transptr_CydD"/>
</dbReference>
<comment type="caution">
    <text evidence="10">The sequence shown here is derived from an EMBL/GenBank/DDBJ whole genome shotgun (WGS) entry which is preliminary data.</text>
</comment>
<comment type="subcellular location">
    <subcellularLocation>
        <location evidence="1">Cell membrane</location>
        <topology evidence="1">Multi-pass membrane protein</topology>
    </subcellularLocation>
</comment>
<evidence type="ECO:0008006" key="12">
    <source>
        <dbReference type="Google" id="ProtNLM"/>
    </source>
</evidence>
<dbReference type="InterPro" id="IPR039421">
    <property type="entry name" value="Type_1_exporter"/>
</dbReference>
<sequence>MLAKLNRLAIATKQEWYYFSTASIAMVISGVLILPQAWLITTWIADMFSNSKGGVRDANALVGLASIIALRGALISISKWTSARFSSNVKLRMRRDMVQHITLVGPVEVRRHANGEWLAWLTDGIDRMDAYLATYLPQVATSVAVPFAILLFALGEDRWTAVILAVTVPFMVLLLILVGSSAQKATDKRWETLEQLSGHFLDVVRGIWTLKVFGRGRAQVGTIERIADAYRRATMKVLTLAFLSALVTELFSMVSIGLVAVSLGIRLISGHMDFSTALTLLLLAPEYYQPIRTAGAQYHTARDGMSMFERYHTVMKTKPPGIQVKTHSRTPECLSRGYTIEFRNVTVRYPGTLKLALDNVSFRIEPGQLVAIVGPSGAGKSTILAVLLGFIQPESGQVLVNDIPLDTIDIDAWRSRLGYVAQEPTWLHGTLRNNVTWGEMRDDDEVKAALRLSGLLDVTERLPQGIDTVLDGERVQLSGGERQRLALSRLLLRQPSVALLDEPTKSLDLATEHTIEGYLLPWLRGRTSIAVVHRLGLALAADYIIVLNGGRVVEEGQPDLLIQTNSLFRAMYKRYQDGDESA</sequence>
<dbReference type="SUPFAM" id="SSF90123">
    <property type="entry name" value="ABC transporter transmembrane region"/>
    <property type="match status" value="1"/>
</dbReference>
<dbReference type="SMART" id="SM00382">
    <property type="entry name" value="AAA"/>
    <property type="match status" value="1"/>
</dbReference>